<gene>
    <name evidence="2" type="ORF">EYF80_062993</name>
</gene>
<dbReference type="AlphaFoldDB" id="A0A4Z2EEE4"/>
<keyword evidence="3" id="KW-1185">Reference proteome</keyword>
<reference evidence="2 3" key="1">
    <citation type="submission" date="2019-03" db="EMBL/GenBank/DDBJ databases">
        <title>First draft genome of Liparis tanakae, snailfish: a comprehensive survey of snailfish specific genes.</title>
        <authorList>
            <person name="Kim W."/>
            <person name="Song I."/>
            <person name="Jeong J.-H."/>
            <person name="Kim D."/>
            <person name="Kim S."/>
            <person name="Ryu S."/>
            <person name="Song J.Y."/>
            <person name="Lee S.K."/>
        </authorList>
    </citation>
    <scope>NUCLEOTIDE SEQUENCE [LARGE SCALE GENOMIC DNA]</scope>
    <source>
        <tissue evidence="2">Muscle</tissue>
    </source>
</reference>
<comment type="caution">
    <text evidence="2">The sequence shown here is derived from an EMBL/GenBank/DDBJ whole genome shotgun (WGS) entry which is preliminary data.</text>
</comment>
<evidence type="ECO:0000313" key="2">
    <source>
        <dbReference type="EMBL" id="TNN26864.1"/>
    </source>
</evidence>
<evidence type="ECO:0000313" key="3">
    <source>
        <dbReference type="Proteomes" id="UP000314294"/>
    </source>
</evidence>
<organism evidence="2 3">
    <name type="scientific">Liparis tanakae</name>
    <name type="common">Tanaka's snailfish</name>
    <dbReference type="NCBI Taxonomy" id="230148"/>
    <lineage>
        <taxon>Eukaryota</taxon>
        <taxon>Metazoa</taxon>
        <taxon>Chordata</taxon>
        <taxon>Craniata</taxon>
        <taxon>Vertebrata</taxon>
        <taxon>Euteleostomi</taxon>
        <taxon>Actinopterygii</taxon>
        <taxon>Neopterygii</taxon>
        <taxon>Teleostei</taxon>
        <taxon>Neoteleostei</taxon>
        <taxon>Acanthomorphata</taxon>
        <taxon>Eupercaria</taxon>
        <taxon>Perciformes</taxon>
        <taxon>Cottioidei</taxon>
        <taxon>Cottales</taxon>
        <taxon>Liparidae</taxon>
        <taxon>Liparis</taxon>
    </lineage>
</organism>
<dbReference type="EMBL" id="SRLO01009345">
    <property type="protein sequence ID" value="TNN26864.1"/>
    <property type="molecule type" value="Genomic_DNA"/>
</dbReference>
<feature type="region of interest" description="Disordered" evidence="1">
    <location>
        <begin position="45"/>
        <end position="81"/>
    </location>
</feature>
<feature type="compositionally biased region" description="Low complexity" evidence="1">
    <location>
        <begin position="18"/>
        <end position="33"/>
    </location>
</feature>
<evidence type="ECO:0000256" key="1">
    <source>
        <dbReference type="SAM" id="MobiDB-lite"/>
    </source>
</evidence>
<sequence length="81" mass="8952">MSTQTSRFPRGRQDRNTCSGPGARRSSSSTRGRCCPRVDTWRYCTGPHGASSKENPEDSSLARPLGSMMRKTLLSVSSQRM</sequence>
<accession>A0A4Z2EEE4</accession>
<proteinExistence type="predicted"/>
<protein>
    <submittedName>
        <fullName evidence="2">Uncharacterized protein</fullName>
    </submittedName>
</protein>
<dbReference type="Proteomes" id="UP000314294">
    <property type="component" value="Unassembled WGS sequence"/>
</dbReference>
<name>A0A4Z2EEE4_9TELE</name>
<feature type="region of interest" description="Disordered" evidence="1">
    <location>
        <begin position="1"/>
        <end position="33"/>
    </location>
</feature>